<gene>
    <name evidence="1" type="ORF">B0T17DRAFT_507383</name>
</gene>
<dbReference type="Proteomes" id="UP001174934">
    <property type="component" value="Unassembled WGS sequence"/>
</dbReference>
<evidence type="ECO:0000313" key="1">
    <source>
        <dbReference type="EMBL" id="KAK0630952.1"/>
    </source>
</evidence>
<dbReference type="AlphaFoldDB" id="A0AA40CAB3"/>
<proteinExistence type="predicted"/>
<name>A0AA40CAB3_9PEZI</name>
<evidence type="ECO:0000313" key="2">
    <source>
        <dbReference type="Proteomes" id="UP001174934"/>
    </source>
</evidence>
<keyword evidence="2" id="KW-1185">Reference proteome</keyword>
<protein>
    <submittedName>
        <fullName evidence="1">Uncharacterized protein</fullName>
    </submittedName>
</protein>
<accession>A0AA40CAB3</accession>
<dbReference type="EMBL" id="JAULSR010000002">
    <property type="protein sequence ID" value="KAK0630952.1"/>
    <property type="molecule type" value="Genomic_DNA"/>
</dbReference>
<reference evidence="1" key="1">
    <citation type="submission" date="2023-06" db="EMBL/GenBank/DDBJ databases">
        <title>Genome-scale phylogeny and comparative genomics of the fungal order Sordariales.</title>
        <authorList>
            <consortium name="Lawrence Berkeley National Laboratory"/>
            <person name="Hensen N."/>
            <person name="Bonometti L."/>
            <person name="Westerberg I."/>
            <person name="Brannstrom I.O."/>
            <person name="Guillou S."/>
            <person name="Cros-Aarteil S."/>
            <person name="Calhoun S."/>
            <person name="Haridas S."/>
            <person name="Kuo A."/>
            <person name="Mondo S."/>
            <person name="Pangilinan J."/>
            <person name="Riley R."/>
            <person name="LaButti K."/>
            <person name="Andreopoulos B."/>
            <person name="Lipzen A."/>
            <person name="Chen C."/>
            <person name="Yanf M."/>
            <person name="Daum C."/>
            <person name="Ng V."/>
            <person name="Clum A."/>
            <person name="Steindorff A."/>
            <person name="Ohm R."/>
            <person name="Martin F."/>
            <person name="Silar P."/>
            <person name="Natvig D."/>
            <person name="Lalanne C."/>
            <person name="Gautier V."/>
            <person name="Ament-velasquez S.L."/>
            <person name="Kruys A."/>
            <person name="Hutchinson M.I."/>
            <person name="Powell A.J."/>
            <person name="Barry K."/>
            <person name="Miller A.N."/>
            <person name="Grigoriev I.V."/>
            <person name="Debuchy R."/>
            <person name="Gladieux P."/>
            <person name="Thoren M.H."/>
            <person name="Johannesson H."/>
        </authorList>
    </citation>
    <scope>NUCLEOTIDE SEQUENCE</scope>
    <source>
        <strain evidence="1">SMH3391-2</strain>
    </source>
</reference>
<organism evidence="1 2">
    <name type="scientific">Bombardia bombarda</name>
    <dbReference type="NCBI Taxonomy" id="252184"/>
    <lineage>
        <taxon>Eukaryota</taxon>
        <taxon>Fungi</taxon>
        <taxon>Dikarya</taxon>
        <taxon>Ascomycota</taxon>
        <taxon>Pezizomycotina</taxon>
        <taxon>Sordariomycetes</taxon>
        <taxon>Sordariomycetidae</taxon>
        <taxon>Sordariales</taxon>
        <taxon>Lasiosphaeriaceae</taxon>
        <taxon>Bombardia</taxon>
    </lineage>
</organism>
<comment type="caution">
    <text evidence="1">The sequence shown here is derived from an EMBL/GenBank/DDBJ whole genome shotgun (WGS) entry which is preliminary data.</text>
</comment>
<sequence>MSLNDIPLLPEKWYHETRMPEDNCQGRRHKKHFPPEKLKPVEIDGVMRNLCYDCQLVVTKLLKHHERTKASYIALANAGPRIMLGIKRRAWEISALSEETLKAEGLTTEKYGDEFCPSKAAKRRYTKREFSKDVVFKEEPPTMIKEEPSDDDVIFIGESPTKIKLEIPRDWV</sequence>